<feature type="non-terminal residue" evidence="3">
    <location>
        <position position="1"/>
    </location>
</feature>
<dbReference type="AlphaFoldDB" id="Q4R9U0"/>
<feature type="domain" description="Ints3-like C-terminal" evidence="2">
    <location>
        <begin position="1"/>
        <end position="32"/>
    </location>
</feature>
<evidence type="ECO:0000313" key="3">
    <source>
        <dbReference type="EMBL" id="CAG14843.1"/>
    </source>
</evidence>
<dbReference type="Pfam" id="PF24566">
    <property type="entry name" value="HEAT_Ints3_C"/>
    <property type="match status" value="1"/>
</dbReference>
<feature type="region of interest" description="Disordered" evidence="1">
    <location>
        <begin position="57"/>
        <end position="97"/>
    </location>
</feature>
<evidence type="ECO:0000259" key="2">
    <source>
        <dbReference type="Pfam" id="PF24566"/>
    </source>
</evidence>
<gene>
    <name evidence="3" type="ORF">GSTENG00038584001</name>
</gene>
<dbReference type="KEGG" id="tng:GSTEN00038584G001"/>
<protein>
    <submittedName>
        <fullName evidence="3">(spotted green pufferfish) hypothetical protein</fullName>
    </submittedName>
</protein>
<accession>Q4R9U0</accession>
<dbReference type="EMBL" id="CAAE01025287">
    <property type="protein sequence ID" value="CAG14843.1"/>
    <property type="molecule type" value="Genomic_DNA"/>
</dbReference>
<sequence>FSQTPILQALQHVQASCDEAHKMRFSDLFALAEEYEDSQANSPSPAVRTRLLAALPQRSGPAHQQRGGEPLQQRLGGGGLEAQSAEEEEEGLVGGGL</sequence>
<reference evidence="3" key="1">
    <citation type="journal article" date="2004" name="Nature">
        <title>Genome duplication in the teleost fish Tetraodon nigroviridis reveals the early vertebrate proto-karyotype.</title>
        <authorList>
            <person name="Jaillon O."/>
            <person name="Aury J.-M."/>
            <person name="Brunet F."/>
            <person name="Petit J.-L."/>
            <person name="Stange-Thomann N."/>
            <person name="Mauceli E."/>
            <person name="Bouneau L."/>
            <person name="Fischer C."/>
            <person name="Ozouf-Costaz C."/>
            <person name="Bernot A."/>
            <person name="Nicaud S."/>
            <person name="Jaffe D."/>
            <person name="Fisher S."/>
            <person name="Lutfalla G."/>
            <person name="Dossat C."/>
            <person name="Segurens B."/>
            <person name="Dasilva C."/>
            <person name="Salanoubat M."/>
            <person name="Levy M."/>
            <person name="Boudet N."/>
            <person name="Castellano S."/>
            <person name="Anthouard V."/>
            <person name="Jubin C."/>
            <person name="Castelli V."/>
            <person name="Katinka M."/>
            <person name="Vacherie B."/>
            <person name="Biemont C."/>
            <person name="Skalli Z."/>
            <person name="Cattolico L."/>
            <person name="Poulain J."/>
            <person name="De Berardinis V."/>
            <person name="Cruaud C."/>
            <person name="Duprat S."/>
            <person name="Brottier P."/>
            <person name="Coutanceau J.-P."/>
            <person name="Gouzy J."/>
            <person name="Parra G."/>
            <person name="Lardier G."/>
            <person name="Chapple C."/>
            <person name="McKernan K.J."/>
            <person name="McEwan P."/>
            <person name="Bosak S."/>
            <person name="Kellis M."/>
            <person name="Volff J.-N."/>
            <person name="Guigo R."/>
            <person name="Zody M.C."/>
            <person name="Mesirov J."/>
            <person name="Lindblad-Toh K."/>
            <person name="Birren B."/>
            <person name="Nusbaum C."/>
            <person name="Kahn D."/>
            <person name="Robinson-Rechavi M."/>
            <person name="Laudet V."/>
            <person name="Schachter V."/>
            <person name="Quetier F."/>
            <person name="Saurin W."/>
            <person name="Scarpelli C."/>
            <person name="Wincker P."/>
            <person name="Lander E.S."/>
            <person name="Weissenbach J."/>
            <person name="Roest Crollius H."/>
        </authorList>
    </citation>
    <scope>NUCLEOTIDE SEQUENCE [LARGE SCALE GENOMIC DNA]</scope>
</reference>
<evidence type="ECO:0000256" key="1">
    <source>
        <dbReference type="SAM" id="MobiDB-lite"/>
    </source>
</evidence>
<dbReference type="OrthoDB" id="2021145at2759"/>
<organism evidence="3">
    <name type="scientific">Tetraodon nigroviridis</name>
    <name type="common">Spotted green pufferfish</name>
    <name type="synonym">Chelonodon nigroviridis</name>
    <dbReference type="NCBI Taxonomy" id="99883"/>
    <lineage>
        <taxon>Eukaryota</taxon>
        <taxon>Metazoa</taxon>
        <taxon>Chordata</taxon>
        <taxon>Craniata</taxon>
        <taxon>Vertebrata</taxon>
        <taxon>Euteleostomi</taxon>
        <taxon>Actinopterygii</taxon>
        <taxon>Neopterygii</taxon>
        <taxon>Teleostei</taxon>
        <taxon>Neoteleostei</taxon>
        <taxon>Acanthomorphata</taxon>
        <taxon>Eupercaria</taxon>
        <taxon>Tetraodontiformes</taxon>
        <taxon>Tetradontoidea</taxon>
        <taxon>Tetraodontidae</taxon>
        <taxon>Tetraodon</taxon>
    </lineage>
</organism>
<reference evidence="3" key="2">
    <citation type="submission" date="2004-02" db="EMBL/GenBank/DDBJ databases">
        <authorList>
            <consortium name="Genoscope"/>
            <consortium name="Whitehead Institute Centre for Genome Research"/>
        </authorList>
    </citation>
    <scope>NUCLEOTIDE SEQUENCE</scope>
</reference>
<comment type="caution">
    <text evidence="3">The sequence shown here is derived from an EMBL/GenBank/DDBJ whole genome shotgun (WGS) entry which is preliminary data.</text>
</comment>
<name>Q4R9U0_TETNG</name>
<dbReference type="InterPro" id="IPR056518">
    <property type="entry name" value="HEAT_Ints3_C"/>
</dbReference>
<proteinExistence type="predicted"/>